<accession>A0A3N1NV48</accession>
<dbReference type="Proteomes" id="UP000273643">
    <property type="component" value="Unassembled WGS sequence"/>
</dbReference>
<keyword evidence="2" id="KW-1185">Reference proteome</keyword>
<dbReference type="RefSeq" id="WP_123637321.1">
    <property type="nucleotide sequence ID" value="NZ_RJUK01000001.1"/>
</dbReference>
<comment type="caution">
    <text evidence="1">The sequence shown here is derived from an EMBL/GenBank/DDBJ whole genome shotgun (WGS) entry which is preliminary data.</text>
</comment>
<evidence type="ECO:0000313" key="1">
    <source>
        <dbReference type="EMBL" id="ROQ20075.1"/>
    </source>
</evidence>
<name>A0A3N1NV48_9GAMM</name>
<dbReference type="EMBL" id="RJUK01000001">
    <property type="protein sequence ID" value="ROQ20075.1"/>
    <property type="molecule type" value="Genomic_DNA"/>
</dbReference>
<proteinExistence type="predicted"/>
<reference evidence="1 2" key="1">
    <citation type="submission" date="2018-11" db="EMBL/GenBank/DDBJ databases">
        <title>Genomic Encyclopedia of Type Strains, Phase IV (KMG-IV): sequencing the most valuable type-strain genomes for metagenomic binning, comparative biology and taxonomic classification.</title>
        <authorList>
            <person name="Goeker M."/>
        </authorList>
    </citation>
    <scope>NUCLEOTIDE SEQUENCE [LARGE SCALE GENOMIC DNA]</scope>
    <source>
        <strain evidence="1 2">DSM 16974</strain>
    </source>
</reference>
<dbReference type="AlphaFoldDB" id="A0A3N1NV48"/>
<organism evidence="1 2">
    <name type="scientific">Marinimicrobium koreense</name>
    <dbReference type="NCBI Taxonomy" id="306545"/>
    <lineage>
        <taxon>Bacteria</taxon>
        <taxon>Pseudomonadati</taxon>
        <taxon>Pseudomonadota</taxon>
        <taxon>Gammaproteobacteria</taxon>
        <taxon>Cellvibrionales</taxon>
        <taxon>Cellvibrionaceae</taxon>
        <taxon>Marinimicrobium</taxon>
    </lineage>
</organism>
<gene>
    <name evidence="1" type="ORF">EDC38_0668</name>
</gene>
<protein>
    <submittedName>
        <fullName evidence="1">Uncharacterized protein</fullName>
    </submittedName>
</protein>
<sequence length="76" mass="8707">MYAIEFEADVIDGQIRLPDEYKALESTHLKAIILIPDAPTAIKEPANKYDFKDLSGKLTWEGDAVEAQRRIRDEWS</sequence>
<evidence type="ECO:0000313" key="2">
    <source>
        <dbReference type="Proteomes" id="UP000273643"/>
    </source>
</evidence>
<dbReference type="OrthoDB" id="5616219at2"/>